<gene>
    <name evidence="5" type="primary">LOC113495817</name>
</gene>
<reference evidence="5" key="1">
    <citation type="submission" date="2025-08" db="UniProtKB">
        <authorList>
            <consortium name="RefSeq"/>
        </authorList>
    </citation>
    <scope>IDENTIFICATION</scope>
</reference>
<dbReference type="PANTHER" id="PTHR31927:SF13">
    <property type="entry name" value="TWEEDLEBETA"/>
    <property type="match status" value="1"/>
</dbReference>
<dbReference type="FunCoup" id="A0A7E5VQN4">
    <property type="interactions" value="77"/>
</dbReference>
<dbReference type="SMART" id="SM00690">
    <property type="entry name" value="DM5"/>
    <property type="match status" value="1"/>
</dbReference>
<dbReference type="OrthoDB" id="6376010at2759"/>
<dbReference type="InParanoid" id="A0A7E5VQN4"/>
<evidence type="ECO:0000259" key="3">
    <source>
        <dbReference type="SMART" id="SM00690"/>
    </source>
</evidence>
<keyword evidence="2" id="KW-0732">Signal</keyword>
<feature type="compositionally biased region" description="Polar residues" evidence="1">
    <location>
        <begin position="331"/>
        <end position="365"/>
    </location>
</feature>
<dbReference type="GeneID" id="113495817"/>
<feature type="compositionally biased region" description="Low complexity" evidence="1">
    <location>
        <begin position="303"/>
        <end position="327"/>
    </location>
</feature>
<evidence type="ECO:0000256" key="1">
    <source>
        <dbReference type="SAM" id="MobiDB-lite"/>
    </source>
</evidence>
<organism evidence="4 5">
    <name type="scientific">Trichoplusia ni</name>
    <name type="common">Cabbage looper</name>
    <dbReference type="NCBI Taxonomy" id="7111"/>
    <lineage>
        <taxon>Eukaryota</taxon>
        <taxon>Metazoa</taxon>
        <taxon>Ecdysozoa</taxon>
        <taxon>Arthropoda</taxon>
        <taxon>Hexapoda</taxon>
        <taxon>Insecta</taxon>
        <taxon>Pterygota</taxon>
        <taxon>Neoptera</taxon>
        <taxon>Endopterygota</taxon>
        <taxon>Lepidoptera</taxon>
        <taxon>Glossata</taxon>
        <taxon>Ditrysia</taxon>
        <taxon>Noctuoidea</taxon>
        <taxon>Noctuidae</taxon>
        <taxon>Plusiinae</taxon>
        <taxon>Trichoplusia</taxon>
    </lineage>
</organism>
<accession>A0A7E5VQN4</accession>
<proteinExistence type="predicted"/>
<dbReference type="PANTHER" id="PTHR31927">
    <property type="entry name" value="FI07246P-RELATED-RELATED"/>
    <property type="match status" value="1"/>
</dbReference>
<feature type="domain" description="DUF243" evidence="3">
    <location>
        <begin position="158"/>
        <end position="257"/>
    </location>
</feature>
<dbReference type="RefSeq" id="XP_026730577.1">
    <property type="nucleotide sequence ID" value="XM_026874776.1"/>
</dbReference>
<feature type="signal peptide" evidence="2">
    <location>
        <begin position="1"/>
        <end position="16"/>
    </location>
</feature>
<dbReference type="InterPro" id="IPR004145">
    <property type="entry name" value="DUF243"/>
</dbReference>
<feature type="chain" id="PRO_5028831925" evidence="2">
    <location>
        <begin position="17"/>
        <end position="380"/>
    </location>
</feature>
<evidence type="ECO:0000256" key="2">
    <source>
        <dbReference type="SAM" id="SignalP"/>
    </source>
</evidence>
<dbReference type="Proteomes" id="UP000322000">
    <property type="component" value="Chromosome 7"/>
</dbReference>
<evidence type="ECO:0000313" key="5">
    <source>
        <dbReference type="RefSeq" id="XP_026730577.1"/>
    </source>
</evidence>
<dbReference type="GO" id="GO:0008010">
    <property type="term" value="F:structural constituent of chitin-based larval cuticle"/>
    <property type="evidence" value="ECO:0007669"/>
    <property type="project" value="TreeGrafter"/>
</dbReference>
<dbReference type="Pfam" id="PF03103">
    <property type="entry name" value="DUF243"/>
    <property type="match status" value="1"/>
</dbReference>
<dbReference type="GO" id="GO:0040003">
    <property type="term" value="P:chitin-based cuticle development"/>
    <property type="evidence" value="ECO:0007669"/>
    <property type="project" value="TreeGrafter"/>
</dbReference>
<sequence>MKVTWVFLLALGVVAADIGIGYHYKVPETSYGVPSYQLGGNSGQYNTAYTGSSSSSIGSQAQSGYQYNHGHQANTGYQQANTGYQQANTGYQQANTGYQQANNGYQAENLQSASGSGSSYYQNLGANQAALGTGFQTQYQSSSQYQSAQKYQIQQQPAQIFKHFYVHAAPEDPEPPRPRAPIVLPPPQKHYKIIFVKTPSEASSQQVIAPVQPQHEEKTIVYVLVKKPDEPKDLVLPKIEQKPPSKPEVYFIKYKNKEDSQAVINNIVQDYNKGQSVALADSGSESSYESGQGNVQYQTPAVSHDSSSTGSFGSQSFGVSGSSANSGYNLGESNIASSISAPHTVSSTASSTGYEGASSISTSQGVPHETYGPPKFRESY</sequence>
<evidence type="ECO:0000313" key="4">
    <source>
        <dbReference type="Proteomes" id="UP000322000"/>
    </source>
</evidence>
<keyword evidence="4" id="KW-1185">Reference proteome</keyword>
<dbReference type="GO" id="GO:0062129">
    <property type="term" value="C:chitin-based extracellular matrix"/>
    <property type="evidence" value="ECO:0007669"/>
    <property type="project" value="TreeGrafter"/>
</dbReference>
<name>A0A7E5VQN4_TRINI</name>
<protein>
    <submittedName>
        <fullName evidence="5">Eukaryotic peptide chain release factor GTP-binding subunit-like</fullName>
    </submittedName>
</protein>
<feature type="region of interest" description="Disordered" evidence="1">
    <location>
        <begin position="298"/>
        <end position="380"/>
    </location>
</feature>
<dbReference type="KEGG" id="tnl:113495817"/>
<dbReference type="AlphaFoldDB" id="A0A7E5VQN4"/>